<evidence type="ECO:0000259" key="7">
    <source>
        <dbReference type="PROSITE" id="PS50002"/>
    </source>
</evidence>
<feature type="compositionally biased region" description="Basic and acidic residues" evidence="6">
    <location>
        <begin position="636"/>
        <end position="646"/>
    </location>
</feature>
<dbReference type="GO" id="GO:0070161">
    <property type="term" value="C:anchoring junction"/>
    <property type="evidence" value="ECO:0007669"/>
    <property type="project" value="UniProtKB-SubCell"/>
</dbReference>
<feature type="compositionally biased region" description="Basic and acidic residues" evidence="6">
    <location>
        <begin position="14"/>
        <end position="23"/>
    </location>
</feature>
<feature type="compositionally biased region" description="Low complexity" evidence="6">
    <location>
        <begin position="865"/>
        <end position="887"/>
    </location>
</feature>
<dbReference type="Gene3D" id="2.30.30.40">
    <property type="entry name" value="SH3 Domains"/>
    <property type="match status" value="3"/>
</dbReference>
<dbReference type="Proteomes" id="UP000440578">
    <property type="component" value="Unassembled WGS sequence"/>
</dbReference>
<accession>A0A6A4VTY2</accession>
<evidence type="ECO:0000313" key="10">
    <source>
        <dbReference type="Proteomes" id="UP000440578"/>
    </source>
</evidence>
<feature type="compositionally biased region" description="Low complexity" evidence="6">
    <location>
        <begin position="973"/>
        <end position="984"/>
    </location>
</feature>
<feature type="region of interest" description="Disordered" evidence="6">
    <location>
        <begin position="1"/>
        <end position="178"/>
    </location>
</feature>
<reference evidence="9 10" key="1">
    <citation type="submission" date="2019-07" db="EMBL/GenBank/DDBJ databases">
        <title>Draft genome assembly of a fouling barnacle, Amphibalanus amphitrite (Darwin, 1854): The first reference genome for Thecostraca.</title>
        <authorList>
            <person name="Kim W."/>
        </authorList>
    </citation>
    <scope>NUCLEOTIDE SEQUENCE [LARGE SCALE GENOMIC DNA]</scope>
    <source>
        <strain evidence="9">SNU_AA5</strain>
        <tissue evidence="9">Soma without cirri and trophi</tissue>
    </source>
</reference>
<feature type="region of interest" description="Disordered" evidence="6">
    <location>
        <begin position="906"/>
        <end position="986"/>
    </location>
</feature>
<dbReference type="Pfam" id="PF14604">
    <property type="entry name" value="SH3_9"/>
    <property type="match status" value="2"/>
</dbReference>
<evidence type="ECO:0000256" key="5">
    <source>
        <dbReference type="PROSITE-ProRule" id="PRU00192"/>
    </source>
</evidence>
<dbReference type="PANTHER" id="PTHR14167:SF116">
    <property type="entry name" value="CAP, ISOFORM AC"/>
    <property type="match status" value="1"/>
</dbReference>
<feature type="region of interest" description="Disordered" evidence="6">
    <location>
        <begin position="860"/>
        <end position="887"/>
    </location>
</feature>
<evidence type="ECO:0000259" key="8">
    <source>
        <dbReference type="PROSITE" id="PS50831"/>
    </source>
</evidence>
<feature type="compositionally biased region" description="Basic and acidic residues" evidence="6">
    <location>
        <begin position="410"/>
        <end position="431"/>
    </location>
</feature>
<feature type="compositionally biased region" description="Basic and acidic residues" evidence="6">
    <location>
        <begin position="1003"/>
        <end position="1047"/>
    </location>
</feature>
<feature type="compositionally biased region" description="Low complexity" evidence="6">
    <location>
        <begin position="167"/>
        <end position="178"/>
    </location>
</feature>
<feature type="region of interest" description="Disordered" evidence="6">
    <location>
        <begin position="796"/>
        <end position="817"/>
    </location>
</feature>
<feature type="compositionally biased region" description="Basic and acidic residues" evidence="6">
    <location>
        <begin position="236"/>
        <end position="249"/>
    </location>
</feature>
<dbReference type="InterPro" id="IPR050384">
    <property type="entry name" value="Endophilin_SH3RF"/>
</dbReference>
<feature type="compositionally biased region" description="Basic and acidic residues" evidence="6">
    <location>
        <begin position="683"/>
        <end position="692"/>
    </location>
</feature>
<feature type="compositionally biased region" description="Basic and acidic residues" evidence="6">
    <location>
        <begin position="47"/>
        <end position="56"/>
    </location>
</feature>
<feature type="compositionally biased region" description="Polar residues" evidence="6">
    <location>
        <begin position="26"/>
        <end position="35"/>
    </location>
</feature>
<feature type="region of interest" description="Disordered" evidence="6">
    <location>
        <begin position="346"/>
        <end position="698"/>
    </location>
</feature>
<dbReference type="SUPFAM" id="SSF50044">
    <property type="entry name" value="SH3-domain"/>
    <property type="match status" value="3"/>
</dbReference>
<feature type="region of interest" description="Disordered" evidence="6">
    <location>
        <begin position="204"/>
        <end position="256"/>
    </location>
</feature>
<dbReference type="OrthoDB" id="19092at2759"/>
<keyword evidence="10" id="KW-1185">Reference proteome</keyword>
<dbReference type="EMBL" id="VIIS01001562">
    <property type="protein sequence ID" value="KAF0296419.1"/>
    <property type="molecule type" value="Genomic_DNA"/>
</dbReference>
<dbReference type="FunFam" id="2.30.30.40:FF:000001">
    <property type="entry name" value="Sorbin and SH3 domain-containing protein 1 isoform 2"/>
    <property type="match status" value="1"/>
</dbReference>
<dbReference type="InterPro" id="IPR003127">
    <property type="entry name" value="SoHo_dom"/>
</dbReference>
<evidence type="ECO:0000256" key="2">
    <source>
        <dbReference type="ARBA" id="ARBA00022443"/>
    </source>
</evidence>
<protein>
    <submittedName>
        <fullName evidence="9">Sorbin and SH3 domain-containing protein 1</fullName>
    </submittedName>
</protein>
<evidence type="ECO:0000256" key="4">
    <source>
        <dbReference type="ARBA" id="ARBA00022949"/>
    </source>
</evidence>
<name>A0A6A4VTY2_AMPAM</name>
<evidence type="ECO:0000313" key="9">
    <source>
        <dbReference type="EMBL" id="KAF0296419.1"/>
    </source>
</evidence>
<feature type="domain" description="SH3" evidence="7">
    <location>
        <begin position="1142"/>
        <end position="1201"/>
    </location>
</feature>
<evidence type="ECO:0000256" key="1">
    <source>
        <dbReference type="ARBA" id="ARBA00004282"/>
    </source>
</evidence>
<proteinExistence type="predicted"/>
<gene>
    <name evidence="9" type="primary">Sorbs1_0</name>
    <name evidence="9" type="ORF">FJT64_006138</name>
</gene>
<feature type="domain" description="SoHo" evidence="8">
    <location>
        <begin position="159"/>
        <end position="239"/>
    </location>
</feature>
<dbReference type="PROSITE" id="PS50831">
    <property type="entry name" value="SOHO"/>
    <property type="match status" value="1"/>
</dbReference>
<evidence type="ECO:0000256" key="3">
    <source>
        <dbReference type="ARBA" id="ARBA00022737"/>
    </source>
</evidence>
<dbReference type="InterPro" id="IPR001452">
    <property type="entry name" value="SH3_domain"/>
</dbReference>
<organism evidence="9 10">
    <name type="scientific">Amphibalanus amphitrite</name>
    <name type="common">Striped barnacle</name>
    <name type="synonym">Balanus amphitrite</name>
    <dbReference type="NCBI Taxonomy" id="1232801"/>
    <lineage>
        <taxon>Eukaryota</taxon>
        <taxon>Metazoa</taxon>
        <taxon>Ecdysozoa</taxon>
        <taxon>Arthropoda</taxon>
        <taxon>Crustacea</taxon>
        <taxon>Multicrustacea</taxon>
        <taxon>Cirripedia</taxon>
        <taxon>Thoracica</taxon>
        <taxon>Thoracicalcarea</taxon>
        <taxon>Balanomorpha</taxon>
        <taxon>Balanoidea</taxon>
        <taxon>Balanidae</taxon>
        <taxon>Amphibalaninae</taxon>
        <taxon>Amphibalanus</taxon>
    </lineage>
</organism>
<dbReference type="SMART" id="SM00326">
    <property type="entry name" value="SH3"/>
    <property type="match status" value="3"/>
</dbReference>
<comment type="subcellular location">
    <subcellularLocation>
        <location evidence="1">Cell junction</location>
    </subcellularLocation>
</comment>
<evidence type="ECO:0000256" key="6">
    <source>
        <dbReference type="SAM" id="MobiDB-lite"/>
    </source>
</evidence>
<keyword evidence="2 5" id="KW-0728">SH3 domain</keyword>
<feature type="compositionally biased region" description="Basic and acidic residues" evidence="6">
    <location>
        <begin position="565"/>
        <end position="574"/>
    </location>
</feature>
<feature type="domain" description="SH3" evidence="7">
    <location>
        <begin position="1074"/>
        <end position="1133"/>
    </location>
</feature>
<comment type="caution">
    <text evidence="9">The sequence shown here is derived from an EMBL/GenBank/DDBJ whole genome shotgun (WGS) entry which is preliminary data.</text>
</comment>
<dbReference type="Pfam" id="PF00018">
    <property type="entry name" value="SH3_1"/>
    <property type="match status" value="1"/>
</dbReference>
<sequence length="1302" mass="144216">MLRTLQNSFRRSKEKSVERKPEENGVVTNGVWQPGSTPPSTPAQPEVKPKREDGPLIKEPVWTPKSSPTLERKQYRPINYDSNSLERKKKAELPSPPPPPPSEWDAPERVTVPVRSSSLPRPESATVTLLREARQGHLPRGAQYLSTVDGGRVVPPRRAPPVKEVEGVGPTTTGGMPVALRSTVKGENRQDWYRRVYDNLHRQPQARSSYGLGGYSSEPDAGYEDELNPRVPSRQSAERYRGQPGRIEDYTPGQSSLAEQEAAKYWEEVMGYFDKFLDDHAHIRLERPLRGVRSAANQAALPGNNSNYVPRGLDGYESDSTLVYHRNEPPALTSGEQRSYYNQIQRGGEVPLSGLRKPAPERPKGGWSTLPRSGRERERLSQRRAVTSNTFLLRDSGRAKPLRRPASAADVDRKEGLGERATKTDGKKATEESESISAALTREKLSLTAELPLPSSNLPSPDAHDLSHATSASEETGYVSSASHSPPSRSASGSRAIGMVSAELVRRSSVTPDRLGGSLDRRRSGSSPSGDEAELALLRDTLLSPGAGTREDSPEGYRAGVKPPRVRDIPDDGFRSLPSSSRLRRQRAMASMQYIPHRTVSEQLRSAAEAAAGDDGGLVDEGDGPPGARVRPIPPELRREARETSHRSSAPPSLSWDVSDARRKPLPTPRSLDEASGEAQVECNHRPEPDPPRRRRPSVKKMLLSGFSSLRRKFRSRSGSRKRKVENVVVVKLSENGAGARVEGRERRAGNEQRPTPAPVVETKVMKVDAATSTVADTSVKRVVDSTHRVRTVGHIATGPSAPVGRAGQPKSRRPPPEVSLIGQMFTSSPELAEVESLTRVWRQTGGPALRDEFRPVSNFSARTEGSAPGSSVVASTPVPPSESSEFSAVWRGPAEMDWSIHRPIGRYVPDAGPPGGQSVQSGPGGYRSLPRPRARRHPPPPTTGSLPRPVPRRTPYPCCTQPGGHRRGGQTSAGDGASRSAAGPRYQEAAVNIHYRSPVRWEEKEPLSEDELRRRQEDTMRGAYEEARRRKEERQAEDRESRRHGDNFTPSQKSPIPLDRYERLFDDVTDDRRPTLTASVLHEFRAQNNRELSLSRGETVRIRRKIDSNWYEGQKGTRIGIFPVTYVQVIDPRERSADRWSSRPQVRAKHRFSAQSAMELSLNKGDVVTILRRVDDNWYEGRRGDATGIFPASYVEPLTADHSDGGPRQKPVGAPAAHGLVMDGLSLRAPGERDQLRVDVKQNTMLYRVMFPYRHQNEDELDLEEGDMIQVLEQCPDGWYVGTNMRTGMFGTFPGNYTRRM</sequence>
<keyword evidence="4" id="KW-0965">Cell junction</keyword>
<dbReference type="PROSITE" id="PS50002">
    <property type="entry name" value="SH3"/>
    <property type="match status" value="3"/>
</dbReference>
<keyword evidence="3" id="KW-0677">Repeat</keyword>
<feature type="compositionally biased region" description="Low complexity" evidence="6">
    <location>
        <begin position="451"/>
        <end position="461"/>
    </location>
</feature>
<dbReference type="InterPro" id="IPR036028">
    <property type="entry name" value="SH3-like_dom_sf"/>
</dbReference>
<dbReference type="PANTHER" id="PTHR14167">
    <property type="entry name" value="SH3 DOMAIN-CONTAINING"/>
    <property type="match status" value="1"/>
</dbReference>
<feature type="domain" description="SH3" evidence="7">
    <location>
        <begin position="1243"/>
        <end position="1302"/>
    </location>
</feature>
<feature type="region of interest" description="Disordered" evidence="6">
    <location>
        <begin position="1003"/>
        <end position="1057"/>
    </location>
</feature>
<feature type="compositionally biased region" description="Low complexity" evidence="6">
    <location>
        <begin position="480"/>
        <end position="496"/>
    </location>
</feature>